<dbReference type="GO" id="GO:0102559">
    <property type="term" value="F:peptide chain release factor N(5)-glutamine methyltransferase activity"/>
    <property type="evidence" value="ECO:0007669"/>
    <property type="project" value="UniProtKB-EC"/>
</dbReference>
<name>A0A198GMF9_9GAMM</name>
<dbReference type="GO" id="GO:0032259">
    <property type="term" value="P:methylation"/>
    <property type="evidence" value="ECO:0007669"/>
    <property type="project" value="UniProtKB-KW"/>
</dbReference>
<evidence type="ECO:0000313" key="9">
    <source>
        <dbReference type="Proteomes" id="UP000094023"/>
    </source>
</evidence>
<dbReference type="OrthoDB" id="9800643at2"/>
<keyword evidence="3 5" id="KW-0949">S-adenosyl-L-methionine</keyword>
<feature type="binding site" evidence="5">
    <location>
        <begin position="183"/>
        <end position="186"/>
    </location>
    <ligand>
        <name>substrate</name>
    </ligand>
</feature>
<feature type="domain" description="Release factor glutamine methyltransferase N-terminal" evidence="7">
    <location>
        <begin position="5"/>
        <end position="73"/>
    </location>
</feature>
<dbReference type="Proteomes" id="UP000094023">
    <property type="component" value="Unassembled WGS sequence"/>
</dbReference>
<evidence type="ECO:0000259" key="7">
    <source>
        <dbReference type="Pfam" id="PF17827"/>
    </source>
</evidence>
<dbReference type="NCBIfam" id="TIGR00536">
    <property type="entry name" value="hemK_fam"/>
    <property type="match status" value="1"/>
</dbReference>
<dbReference type="InterPro" id="IPR050320">
    <property type="entry name" value="N5-glutamine_MTase"/>
</dbReference>
<evidence type="ECO:0000259" key="6">
    <source>
        <dbReference type="Pfam" id="PF13847"/>
    </source>
</evidence>
<dbReference type="InterPro" id="IPR002052">
    <property type="entry name" value="DNA_methylase_N6_adenine_CS"/>
</dbReference>
<protein>
    <recommendedName>
        <fullName evidence="5">Release factor glutamine methyltransferase</fullName>
        <shortName evidence="5">RF MTase</shortName>
        <ecNumber evidence="5">2.1.1.297</ecNumber>
    </recommendedName>
    <alternativeName>
        <fullName evidence="5">N5-glutamine methyltransferase PrmC</fullName>
    </alternativeName>
    <alternativeName>
        <fullName evidence="5">Protein-(glutamine-N5) MTase PrmC</fullName>
    </alternativeName>
    <alternativeName>
        <fullName evidence="5">Protein-glutamine N-methyltransferase PrmC</fullName>
    </alternativeName>
</protein>
<feature type="domain" description="Methyltransferase" evidence="6">
    <location>
        <begin position="112"/>
        <end position="241"/>
    </location>
</feature>
<dbReference type="Pfam" id="PF13847">
    <property type="entry name" value="Methyltransf_31"/>
    <property type="match status" value="1"/>
</dbReference>
<accession>A0A198GMF9</accession>
<dbReference type="Gene3D" id="3.40.50.150">
    <property type="entry name" value="Vaccinia Virus protein VP39"/>
    <property type="match status" value="1"/>
</dbReference>
<evidence type="ECO:0000256" key="4">
    <source>
        <dbReference type="ARBA" id="ARBA00048391"/>
    </source>
</evidence>
<dbReference type="CDD" id="cd02440">
    <property type="entry name" value="AdoMet_MTases"/>
    <property type="match status" value="1"/>
</dbReference>
<dbReference type="InterPro" id="IPR004556">
    <property type="entry name" value="HemK-like"/>
</dbReference>
<keyword evidence="2 5" id="KW-0808">Transferase</keyword>
<comment type="caution">
    <text evidence="8">The sequence shown here is derived from an EMBL/GenBank/DDBJ whole genome shotgun (WGS) entry which is preliminary data.</text>
</comment>
<dbReference type="InterPro" id="IPR019874">
    <property type="entry name" value="RF_methyltr_PrmC"/>
</dbReference>
<reference evidence="8 9" key="1">
    <citation type="submission" date="2016-04" db="EMBL/GenBank/DDBJ databases">
        <title>ATOL: Assembling a taxonomically balanced genome-scale reconstruction of the evolutionary history of the Enterobacteriaceae.</title>
        <authorList>
            <person name="Plunkett G.III."/>
            <person name="Neeno-Eckwall E.C."/>
            <person name="Glasner J.D."/>
            <person name="Perna N.T."/>
        </authorList>
    </citation>
    <scope>NUCLEOTIDE SEQUENCE [LARGE SCALE GENOMIC DNA]</scope>
    <source>
        <strain evidence="8 9">ATCC 19692</strain>
    </source>
</reference>
<sequence>MNYQQWLHQAALQLIQSDSPKRDAEILLGHVTQRARTYLIAFNETELTDTQLEQLSQLLSRRIKGEPIAYLVGEREFWSLALKVSPATLIPRPDTECLVEKALELLPAHSAQLLDLGTGTGAITLAIASERRDCHIIGVDIQPDAVALAQENATNLALTNTEFIESCWFSSLSGYQFDMIISNPPYIDEDDEHIHQGDVRFEPLSALVAADKGFADIENIINNAYHYLIDKGWLLIEHGWQQGERVRNIFVDKGYCCVETFRDYGGNERVTVGRWNYDRKHS</sequence>
<evidence type="ECO:0000256" key="2">
    <source>
        <dbReference type="ARBA" id="ARBA00022679"/>
    </source>
</evidence>
<evidence type="ECO:0000256" key="3">
    <source>
        <dbReference type="ARBA" id="ARBA00022691"/>
    </source>
</evidence>
<dbReference type="SUPFAM" id="SSF53335">
    <property type="entry name" value="S-adenosyl-L-methionine-dependent methyltransferases"/>
    <property type="match status" value="1"/>
</dbReference>
<gene>
    <name evidence="5" type="primary">prmC</name>
    <name evidence="8" type="ORF">M983_0201</name>
</gene>
<dbReference type="PANTHER" id="PTHR18895">
    <property type="entry name" value="HEMK METHYLTRANSFERASE"/>
    <property type="match status" value="1"/>
</dbReference>
<feature type="binding site" evidence="5">
    <location>
        <position position="168"/>
    </location>
    <ligand>
        <name>S-adenosyl-L-methionine</name>
        <dbReference type="ChEBI" id="CHEBI:59789"/>
    </ligand>
</feature>
<organism evidence="8 9">
    <name type="scientific">Proteus myxofaciens ATCC 19692</name>
    <dbReference type="NCBI Taxonomy" id="1354337"/>
    <lineage>
        <taxon>Bacteria</taxon>
        <taxon>Pseudomonadati</taxon>
        <taxon>Pseudomonadota</taxon>
        <taxon>Gammaproteobacteria</taxon>
        <taxon>Enterobacterales</taxon>
        <taxon>Morganellaceae</taxon>
        <taxon>Proteus</taxon>
    </lineage>
</organism>
<dbReference type="EMBL" id="LXEN01000008">
    <property type="protein sequence ID" value="OAT38657.1"/>
    <property type="molecule type" value="Genomic_DNA"/>
</dbReference>
<dbReference type="InterPro" id="IPR029063">
    <property type="entry name" value="SAM-dependent_MTases_sf"/>
</dbReference>
<feature type="binding site" evidence="5">
    <location>
        <begin position="117"/>
        <end position="121"/>
    </location>
    <ligand>
        <name>S-adenosyl-L-methionine</name>
        <dbReference type="ChEBI" id="CHEBI:59789"/>
    </ligand>
</feature>
<dbReference type="InterPro" id="IPR040758">
    <property type="entry name" value="PrmC_N"/>
</dbReference>
<comment type="similarity">
    <text evidence="5">Belongs to the protein N5-glutamine methyltransferase family. PrmC subfamily.</text>
</comment>
<dbReference type="Pfam" id="PF17827">
    <property type="entry name" value="PrmC_N"/>
    <property type="match status" value="1"/>
</dbReference>
<feature type="binding site" evidence="5">
    <location>
        <position position="183"/>
    </location>
    <ligand>
        <name>S-adenosyl-L-methionine</name>
        <dbReference type="ChEBI" id="CHEBI:59789"/>
    </ligand>
</feature>
<comment type="function">
    <text evidence="5">Methylates the class 1 translation termination release factors RF1/PrfA and RF2/PrfB on the glutamine residue of the universally conserved GGQ motif.</text>
</comment>
<dbReference type="PANTHER" id="PTHR18895:SF74">
    <property type="entry name" value="MTRF1L RELEASE FACTOR GLUTAMINE METHYLTRANSFERASE"/>
    <property type="match status" value="1"/>
</dbReference>
<keyword evidence="9" id="KW-1185">Reference proteome</keyword>
<dbReference type="Gene3D" id="1.10.8.10">
    <property type="entry name" value="DNA helicase RuvA subunit, C-terminal domain"/>
    <property type="match status" value="1"/>
</dbReference>
<dbReference type="PROSITE" id="PS00092">
    <property type="entry name" value="N6_MTASE"/>
    <property type="match status" value="1"/>
</dbReference>
<dbReference type="EC" id="2.1.1.297" evidence="5"/>
<evidence type="ECO:0000313" key="8">
    <source>
        <dbReference type="EMBL" id="OAT38657.1"/>
    </source>
</evidence>
<dbReference type="GO" id="GO:0003676">
    <property type="term" value="F:nucleic acid binding"/>
    <property type="evidence" value="ECO:0007669"/>
    <property type="project" value="InterPro"/>
</dbReference>
<evidence type="ECO:0000256" key="5">
    <source>
        <dbReference type="HAMAP-Rule" id="MF_02126"/>
    </source>
</evidence>
<keyword evidence="1 5" id="KW-0489">Methyltransferase</keyword>
<feature type="binding site" evidence="5">
    <location>
        <position position="140"/>
    </location>
    <ligand>
        <name>S-adenosyl-L-methionine</name>
        <dbReference type="ChEBI" id="CHEBI:59789"/>
    </ligand>
</feature>
<dbReference type="RefSeq" id="WP_066745666.1">
    <property type="nucleotide sequence ID" value="NZ_LXEN01000008.1"/>
</dbReference>
<proteinExistence type="inferred from homology"/>
<dbReference type="AlphaFoldDB" id="A0A198GMF9"/>
<dbReference type="NCBIfam" id="TIGR03534">
    <property type="entry name" value="RF_mod_PrmC"/>
    <property type="match status" value="1"/>
</dbReference>
<dbReference type="InterPro" id="IPR025714">
    <property type="entry name" value="Methyltranfer_dom"/>
</dbReference>
<dbReference type="STRING" id="1354337.M983_0201"/>
<evidence type="ECO:0000256" key="1">
    <source>
        <dbReference type="ARBA" id="ARBA00022603"/>
    </source>
</evidence>
<comment type="catalytic activity">
    <reaction evidence="4 5">
        <text>L-glutaminyl-[peptide chain release factor] + S-adenosyl-L-methionine = N(5)-methyl-L-glutaminyl-[peptide chain release factor] + S-adenosyl-L-homocysteine + H(+)</text>
        <dbReference type="Rhea" id="RHEA:42896"/>
        <dbReference type="Rhea" id="RHEA-COMP:10271"/>
        <dbReference type="Rhea" id="RHEA-COMP:10272"/>
        <dbReference type="ChEBI" id="CHEBI:15378"/>
        <dbReference type="ChEBI" id="CHEBI:30011"/>
        <dbReference type="ChEBI" id="CHEBI:57856"/>
        <dbReference type="ChEBI" id="CHEBI:59789"/>
        <dbReference type="ChEBI" id="CHEBI:61891"/>
        <dbReference type="EC" id="2.1.1.297"/>
    </reaction>
</comment>
<dbReference type="FunFam" id="3.40.50.150:FF:000053">
    <property type="entry name" value="Release factor glutamine methyltransferase"/>
    <property type="match status" value="1"/>
</dbReference>
<dbReference type="FunFam" id="1.10.8.10:FF:000032">
    <property type="entry name" value="Release factor glutamine methyltransferase"/>
    <property type="match status" value="1"/>
</dbReference>
<dbReference type="PATRIC" id="fig|1354337.4.peg.207"/>
<dbReference type="HAMAP" id="MF_02126">
    <property type="entry name" value="RF_methyltr_PrmC"/>
    <property type="match status" value="1"/>
</dbReference>